<dbReference type="InterPro" id="IPR006311">
    <property type="entry name" value="TAT_signal"/>
</dbReference>
<dbReference type="AlphaFoldDB" id="A0A6B1DXA6"/>
<evidence type="ECO:0000313" key="2">
    <source>
        <dbReference type="EMBL" id="MYD91292.1"/>
    </source>
</evidence>
<organism evidence="2">
    <name type="scientific">Caldilineaceae bacterium SB0662_bin_9</name>
    <dbReference type="NCBI Taxonomy" id="2605258"/>
    <lineage>
        <taxon>Bacteria</taxon>
        <taxon>Bacillati</taxon>
        <taxon>Chloroflexota</taxon>
        <taxon>Caldilineae</taxon>
        <taxon>Caldilineales</taxon>
        <taxon>Caldilineaceae</taxon>
    </lineage>
</organism>
<keyword evidence="1" id="KW-0732">Signal</keyword>
<dbReference type="Pfam" id="PF01547">
    <property type="entry name" value="SBP_bac_1"/>
    <property type="match status" value="1"/>
</dbReference>
<dbReference type="PANTHER" id="PTHR43649">
    <property type="entry name" value="ARABINOSE-BINDING PROTEIN-RELATED"/>
    <property type="match status" value="1"/>
</dbReference>
<dbReference type="InterPro" id="IPR050490">
    <property type="entry name" value="Bact_solute-bd_prot1"/>
</dbReference>
<comment type="caution">
    <text evidence="2">The sequence shown here is derived from an EMBL/GenBank/DDBJ whole genome shotgun (WGS) entry which is preliminary data.</text>
</comment>
<dbReference type="PROSITE" id="PS51257">
    <property type="entry name" value="PROKAR_LIPOPROTEIN"/>
    <property type="match status" value="1"/>
</dbReference>
<feature type="chain" id="PRO_5025518189" evidence="1">
    <location>
        <begin position="38"/>
        <end position="461"/>
    </location>
</feature>
<dbReference type="PROSITE" id="PS51318">
    <property type="entry name" value="TAT"/>
    <property type="match status" value="1"/>
</dbReference>
<dbReference type="SUPFAM" id="SSF53850">
    <property type="entry name" value="Periplasmic binding protein-like II"/>
    <property type="match status" value="1"/>
</dbReference>
<dbReference type="InterPro" id="IPR006059">
    <property type="entry name" value="SBP"/>
</dbReference>
<dbReference type="Gene3D" id="3.40.190.10">
    <property type="entry name" value="Periplasmic binding protein-like II"/>
    <property type="match status" value="1"/>
</dbReference>
<dbReference type="EMBL" id="VXPY01000094">
    <property type="protein sequence ID" value="MYD91292.1"/>
    <property type="molecule type" value="Genomic_DNA"/>
</dbReference>
<dbReference type="CDD" id="cd13585">
    <property type="entry name" value="PBP2_TMBP_like"/>
    <property type="match status" value="1"/>
</dbReference>
<sequence>MSERIQNRLSRRSFLRMTAVAGGLGLAAACAAPGAPAADTGDGAAPSGEMVDLRLSAWADVQDAVVYDNMVNAFMAANDDLNVTVEQYPGGYYQKIQANFAGNTSADILYYQGWQFQSYAENGVLAPLDDFIAATDSGDKFPRNENYDSMTQWDGSTYMTPTDTGPLVIYYNKDIFDAKGVAYPAAGWTWDEFKSTIETLSFEEGDSKTYGWAQAAGWNGSYGRCANFMRRNGHVEWDTIIEPTEARWDHEDVISGLQFVVYDTIANGWSPGPDVIAGGGVGVDTGRVAMVLEGPWFMPRLFGELATTEEGINFDVALAPVGVDDTNYTFGHVHGHCITSPSEHKDEAWRVVDFILSDEGQAIIANGGRLCGTPRNIENLWAPIASETYNFENTGAFVNSMAEGATPVVFGEGSELHAYGGAAITSLWDKLLGLQETADTAVKTANEEIQGALDRYHAERA</sequence>
<dbReference type="PANTHER" id="PTHR43649:SF12">
    <property type="entry name" value="DIACETYLCHITOBIOSE BINDING PROTEIN DASA"/>
    <property type="match status" value="1"/>
</dbReference>
<proteinExistence type="predicted"/>
<accession>A0A6B1DXA6</accession>
<evidence type="ECO:0000256" key="1">
    <source>
        <dbReference type="SAM" id="SignalP"/>
    </source>
</evidence>
<protein>
    <submittedName>
        <fullName evidence="2">Sugar ABC transporter substrate-binding protein</fullName>
    </submittedName>
</protein>
<feature type="signal peptide" evidence="1">
    <location>
        <begin position="1"/>
        <end position="37"/>
    </location>
</feature>
<gene>
    <name evidence="2" type="ORF">F4Y08_13305</name>
</gene>
<reference evidence="2" key="1">
    <citation type="submission" date="2019-09" db="EMBL/GenBank/DDBJ databases">
        <title>Characterisation of the sponge microbiome using genome-centric metagenomics.</title>
        <authorList>
            <person name="Engelberts J.P."/>
            <person name="Robbins S.J."/>
            <person name="De Goeij J.M."/>
            <person name="Aranda M."/>
            <person name="Bell S.C."/>
            <person name="Webster N.S."/>
        </authorList>
    </citation>
    <scope>NUCLEOTIDE SEQUENCE</scope>
    <source>
        <strain evidence="2">SB0662_bin_9</strain>
    </source>
</reference>
<name>A0A6B1DXA6_9CHLR</name>